<dbReference type="OrthoDB" id="9145058at2"/>
<feature type="region of interest" description="Disordered" evidence="1">
    <location>
        <begin position="147"/>
        <end position="235"/>
    </location>
</feature>
<gene>
    <name evidence="3" type="ORF">EHV23_04030</name>
</gene>
<evidence type="ECO:0000256" key="1">
    <source>
        <dbReference type="SAM" id="MobiDB-lite"/>
    </source>
</evidence>
<keyword evidence="2" id="KW-0732">Signal</keyword>
<evidence type="ECO:0000256" key="2">
    <source>
        <dbReference type="SAM" id="SignalP"/>
    </source>
</evidence>
<feature type="compositionally biased region" description="Low complexity" evidence="1">
    <location>
        <begin position="192"/>
        <end position="210"/>
    </location>
</feature>
<keyword evidence="4" id="KW-1185">Reference proteome</keyword>
<proteinExistence type="predicted"/>
<accession>A0A3R8T3C6</accession>
<evidence type="ECO:0000313" key="3">
    <source>
        <dbReference type="EMBL" id="RRN45388.1"/>
    </source>
</evidence>
<protein>
    <submittedName>
        <fullName evidence="3">Uncharacterized protein</fullName>
    </submittedName>
</protein>
<dbReference type="AlphaFoldDB" id="A0A3R8T3C6"/>
<feature type="chain" id="PRO_5018706322" evidence="2">
    <location>
        <begin position="27"/>
        <end position="389"/>
    </location>
</feature>
<organism evidence="3 4">
    <name type="scientific">Lautropia dentalis</name>
    <dbReference type="NCBI Taxonomy" id="2490857"/>
    <lineage>
        <taxon>Bacteria</taxon>
        <taxon>Pseudomonadati</taxon>
        <taxon>Pseudomonadota</taxon>
        <taxon>Betaproteobacteria</taxon>
        <taxon>Burkholderiales</taxon>
        <taxon>Burkholderiaceae</taxon>
        <taxon>Lautropia</taxon>
    </lineage>
</organism>
<reference evidence="3 4" key="1">
    <citation type="submission" date="2018-11" db="EMBL/GenBank/DDBJ databases">
        <title>Genome sequencing of Lautropia sp. KCOM 2505 (= ChDC F240).</title>
        <authorList>
            <person name="Kook J.-K."/>
            <person name="Park S.-N."/>
            <person name="Lim Y.K."/>
        </authorList>
    </citation>
    <scope>NUCLEOTIDE SEQUENCE [LARGE SCALE GENOMIC DNA]</scope>
    <source>
        <strain evidence="3 4">KCOM 2505</strain>
    </source>
</reference>
<feature type="compositionally biased region" description="Basic and acidic residues" evidence="1">
    <location>
        <begin position="215"/>
        <end position="235"/>
    </location>
</feature>
<sequence>MNFSASRLSAPALLAVLFMLPTALHAASRSEVASPTSFQLLSSVGADTPACHGTLVACGNRALKGLIPPEGSSPRVAYSFTDETFSFDSGVDILLQTASTRQPAEQGAHMEWRWRTAWRKLGENHYRLIQTSIQYRCGSGAWLKTPCRPTGPATEAVTSDFGASDITRPAAGGAQDAGMQRPPQVPGQATPARAAAAKAEAAKAAAMREASPSESDDRTPHTGRQAERRRAAKERLGLEGLDLYNKPEPQIQYRMPPTSPDAMRHAHGFMPLALGSDGGSLATAPCEKPIDLCGQQVLDEVYAADAYGKLSPEQIRHESFVYGDEDDGVIRAVYLVTLVDLPDDIIEGERVRIGFVRRGTSWVAVSAGRQVRCRFGYARSEWRGETCSP</sequence>
<dbReference type="EMBL" id="RRUE01000001">
    <property type="protein sequence ID" value="RRN45388.1"/>
    <property type="molecule type" value="Genomic_DNA"/>
</dbReference>
<feature type="signal peptide" evidence="2">
    <location>
        <begin position="1"/>
        <end position="26"/>
    </location>
</feature>
<name>A0A3R8T3C6_9BURK</name>
<comment type="caution">
    <text evidence="3">The sequence shown here is derived from an EMBL/GenBank/DDBJ whole genome shotgun (WGS) entry which is preliminary data.</text>
</comment>
<evidence type="ECO:0000313" key="4">
    <source>
        <dbReference type="Proteomes" id="UP000270261"/>
    </source>
</evidence>
<dbReference type="RefSeq" id="WP_125094817.1">
    <property type="nucleotide sequence ID" value="NZ_RRUE01000001.1"/>
</dbReference>
<dbReference type="Proteomes" id="UP000270261">
    <property type="component" value="Unassembled WGS sequence"/>
</dbReference>